<evidence type="ECO:0000256" key="1">
    <source>
        <dbReference type="SAM" id="MobiDB-lite"/>
    </source>
</evidence>
<dbReference type="GO" id="GO:0005975">
    <property type="term" value="P:carbohydrate metabolic process"/>
    <property type="evidence" value="ECO:0007669"/>
    <property type="project" value="InterPro"/>
</dbReference>
<feature type="region of interest" description="Disordered" evidence="1">
    <location>
        <begin position="129"/>
        <end position="204"/>
    </location>
</feature>
<dbReference type="PROSITE" id="PS51910">
    <property type="entry name" value="GH18_2"/>
    <property type="match status" value="1"/>
</dbReference>
<feature type="domain" description="GH18" evidence="2">
    <location>
        <begin position="209"/>
        <end position="297"/>
    </location>
</feature>
<proteinExistence type="predicted"/>
<evidence type="ECO:0000259" key="2">
    <source>
        <dbReference type="PROSITE" id="PS51910"/>
    </source>
</evidence>
<dbReference type="Gene3D" id="3.20.20.80">
    <property type="entry name" value="Glycosidases"/>
    <property type="match status" value="1"/>
</dbReference>
<dbReference type="SUPFAM" id="SSF51445">
    <property type="entry name" value="(Trans)glycosidases"/>
    <property type="match status" value="1"/>
</dbReference>
<keyword evidence="4" id="KW-1185">Reference proteome</keyword>
<dbReference type="InterPro" id="IPR001223">
    <property type="entry name" value="Glyco_hydro18_cat"/>
</dbReference>
<evidence type="ECO:0000313" key="3">
    <source>
        <dbReference type="EMBL" id="TFY78431.1"/>
    </source>
</evidence>
<comment type="caution">
    <text evidence="3">The sequence shown here is derived from an EMBL/GenBank/DDBJ whole genome shotgun (WGS) entry which is preliminary data.</text>
</comment>
<dbReference type="InterPro" id="IPR017853">
    <property type="entry name" value="GH"/>
</dbReference>
<sequence length="297" mass="30823">MFHASELAADISAGSDPQLRYPRWSSALSFTRMLPSIPIAACLLIPGIHSFPLNAPSDSNSQADAPSRRDTTTLIEAIVVTTTITRGGTATSTSSVADRTSAASGEAQIYFLPPNAAFAPTPGNNCSVPLAAIQKSDSGDGGGDPYPNSDGDPDRNTKDGDGDPTAPDPDPSVAPTPNTGGGDSPAPDPGVAPDPNGLPMQATKPLQGPLVMGYYPDWVADAFPPEKVDFSRFDWIDFAFAVPTEKFGLTFDGSADGGGLLRRLVAAAHKKGKKVKLSIGGWTGSKCASSHPLRDPY</sequence>
<protein>
    <recommendedName>
        <fullName evidence="2">GH18 domain-containing protein</fullName>
    </recommendedName>
</protein>
<dbReference type="OrthoDB" id="73875at2759"/>
<name>A0A4Y9ZWY4_9AGAM</name>
<organism evidence="3 4">
    <name type="scientific">Hericium alpestre</name>
    <dbReference type="NCBI Taxonomy" id="135208"/>
    <lineage>
        <taxon>Eukaryota</taxon>
        <taxon>Fungi</taxon>
        <taxon>Dikarya</taxon>
        <taxon>Basidiomycota</taxon>
        <taxon>Agaricomycotina</taxon>
        <taxon>Agaricomycetes</taxon>
        <taxon>Russulales</taxon>
        <taxon>Hericiaceae</taxon>
        <taxon>Hericium</taxon>
    </lineage>
</organism>
<dbReference type="AlphaFoldDB" id="A0A4Y9ZWY4"/>
<dbReference type="Proteomes" id="UP000298061">
    <property type="component" value="Unassembled WGS sequence"/>
</dbReference>
<evidence type="ECO:0000313" key="4">
    <source>
        <dbReference type="Proteomes" id="UP000298061"/>
    </source>
</evidence>
<accession>A0A4Y9ZWY4</accession>
<dbReference type="EMBL" id="SFCI01000683">
    <property type="protein sequence ID" value="TFY78431.1"/>
    <property type="molecule type" value="Genomic_DNA"/>
</dbReference>
<gene>
    <name evidence="3" type="ORF">EWM64_g5585</name>
</gene>
<reference evidence="3 4" key="1">
    <citation type="submission" date="2019-02" db="EMBL/GenBank/DDBJ databases">
        <title>Genome sequencing of the rare red list fungi Hericium alpestre (H. flagellum).</title>
        <authorList>
            <person name="Buettner E."/>
            <person name="Kellner H."/>
        </authorList>
    </citation>
    <scope>NUCLEOTIDE SEQUENCE [LARGE SCALE GENOMIC DNA]</scope>
    <source>
        <strain evidence="3 4">DSM 108284</strain>
    </source>
</reference>
<dbReference type="STRING" id="135208.A0A4Y9ZWY4"/>
<feature type="compositionally biased region" description="Basic and acidic residues" evidence="1">
    <location>
        <begin position="152"/>
        <end position="161"/>
    </location>
</feature>